<dbReference type="KEGG" id="pbar:105429540"/>
<proteinExistence type="predicted"/>
<organism evidence="2">
    <name type="scientific">Pogonomyrmex barbatus</name>
    <name type="common">red harvester ant</name>
    <dbReference type="NCBI Taxonomy" id="144034"/>
    <lineage>
        <taxon>Eukaryota</taxon>
        <taxon>Metazoa</taxon>
        <taxon>Ecdysozoa</taxon>
        <taxon>Arthropoda</taxon>
        <taxon>Hexapoda</taxon>
        <taxon>Insecta</taxon>
        <taxon>Pterygota</taxon>
        <taxon>Neoptera</taxon>
        <taxon>Endopterygota</taxon>
        <taxon>Hymenoptera</taxon>
        <taxon>Apocrita</taxon>
        <taxon>Aculeata</taxon>
        <taxon>Formicoidea</taxon>
        <taxon>Formicidae</taxon>
        <taxon>Myrmicinae</taxon>
        <taxon>Pogonomyrmex</taxon>
    </lineage>
</organism>
<keyword evidence="1" id="KW-1185">Reference proteome</keyword>
<evidence type="ECO:0000313" key="3">
    <source>
        <dbReference type="RefSeq" id="XP_011640883.1"/>
    </source>
</evidence>
<accession>A0A6I9WEI1</accession>
<name>A0A6I9WEI1_9HYME</name>
<dbReference type="RefSeq" id="XP_011640882.1">
    <property type="nucleotide sequence ID" value="XM_011642580.2"/>
</dbReference>
<reference evidence="2" key="1">
    <citation type="submission" date="2022-04" db="UniProtKB">
        <authorList>
            <consortium name="RefSeq"/>
        </authorList>
    </citation>
    <scope>IDENTIFICATION</scope>
</reference>
<dbReference type="Proteomes" id="UP000504615">
    <property type="component" value="Unplaced"/>
</dbReference>
<evidence type="ECO:0000313" key="2">
    <source>
        <dbReference type="RefSeq" id="XP_011640882.1"/>
    </source>
</evidence>
<gene>
    <name evidence="2 3" type="primary">LOC105429540</name>
</gene>
<protein>
    <submittedName>
        <fullName evidence="2 3">Uncharacterized protein LOC105429540</fullName>
    </submittedName>
</protein>
<sequence length="118" mass="13900">MASDESEEVTTKLKLTKLECPFNWEMLDSLIKYIVTGSKYRDEEYADTVDIKSSYPLEVLLKCLYRCYKDVISADNDIAMKEIEKAEQILMQIQQDQELHQIIRTIEHVFMLQNVFVI</sequence>
<dbReference type="AlphaFoldDB" id="A0A6I9WEI1"/>
<dbReference type="RefSeq" id="XP_011640883.1">
    <property type="nucleotide sequence ID" value="XM_011642581.2"/>
</dbReference>
<dbReference type="GeneID" id="105429540"/>
<evidence type="ECO:0000313" key="1">
    <source>
        <dbReference type="Proteomes" id="UP000504615"/>
    </source>
</evidence>